<dbReference type="AlphaFoldDB" id="A0AAV2ACI2"/>
<proteinExistence type="predicted"/>
<reference evidence="1 2" key="1">
    <citation type="submission" date="2024-04" db="EMBL/GenBank/DDBJ databases">
        <authorList>
            <person name="Rising A."/>
            <person name="Reimegard J."/>
            <person name="Sonavane S."/>
            <person name="Akerstrom W."/>
            <person name="Nylinder S."/>
            <person name="Hedman E."/>
            <person name="Kallberg Y."/>
        </authorList>
    </citation>
    <scope>NUCLEOTIDE SEQUENCE [LARGE SCALE GENOMIC DNA]</scope>
</reference>
<protein>
    <submittedName>
        <fullName evidence="1">Uncharacterized protein</fullName>
    </submittedName>
</protein>
<keyword evidence="2" id="KW-1185">Reference proteome</keyword>
<accession>A0AAV2ACI2</accession>
<evidence type="ECO:0000313" key="1">
    <source>
        <dbReference type="EMBL" id="CAL1281668.1"/>
    </source>
</evidence>
<gene>
    <name evidence="1" type="ORF">LARSCL_LOCUS11703</name>
</gene>
<organism evidence="1 2">
    <name type="scientific">Larinioides sclopetarius</name>
    <dbReference type="NCBI Taxonomy" id="280406"/>
    <lineage>
        <taxon>Eukaryota</taxon>
        <taxon>Metazoa</taxon>
        <taxon>Ecdysozoa</taxon>
        <taxon>Arthropoda</taxon>
        <taxon>Chelicerata</taxon>
        <taxon>Arachnida</taxon>
        <taxon>Araneae</taxon>
        <taxon>Araneomorphae</taxon>
        <taxon>Entelegynae</taxon>
        <taxon>Araneoidea</taxon>
        <taxon>Araneidae</taxon>
        <taxon>Larinioides</taxon>
    </lineage>
</organism>
<sequence length="87" mass="10206">MVLARCWRKTAGSVCDRWLEGWRNSPGSDNVVPYSISEQVPPRSSLRVERRPRSTIGKVSVQRILSWHFRDCLRLRWKRSTRPLLDG</sequence>
<dbReference type="Proteomes" id="UP001497382">
    <property type="component" value="Unassembled WGS sequence"/>
</dbReference>
<dbReference type="EMBL" id="CAXIEN010000147">
    <property type="protein sequence ID" value="CAL1281668.1"/>
    <property type="molecule type" value="Genomic_DNA"/>
</dbReference>
<evidence type="ECO:0000313" key="2">
    <source>
        <dbReference type="Proteomes" id="UP001497382"/>
    </source>
</evidence>
<name>A0AAV2ACI2_9ARAC</name>
<comment type="caution">
    <text evidence="1">The sequence shown here is derived from an EMBL/GenBank/DDBJ whole genome shotgun (WGS) entry which is preliminary data.</text>
</comment>